<dbReference type="SUPFAM" id="SSF52540">
    <property type="entry name" value="P-loop containing nucleoside triphosphate hydrolases"/>
    <property type="match status" value="1"/>
</dbReference>
<protein>
    <submittedName>
        <fullName evidence="1">DNA replication protein</fullName>
    </submittedName>
</protein>
<dbReference type="InterPro" id="IPR027417">
    <property type="entry name" value="P-loop_NTPase"/>
</dbReference>
<dbReference type="Gene3D" id="3.40.50.300">
    <property type="entry name" value="P-loop containing nucleotide triphosphate hydrolases"/>
    <property type="match status" value="1"/>
</dbReference>
<proteinExistence type="predicted"/>
<name>A0A942TCY3_9BACI</name>
<dbReference type="Proteomes" id="UP000681414">
    <property type="component" value="Unassembled WGS sequence"/>
</dbReference>
<gene>
    <name evidence="1" type="ORF">KHA97_09990</name>
</gene>
<dbReference type="AlphaFoldDB" id="A0A942TCY3"/>
<evidence type="ECO:0000313" key="2">
    <source>
        <dbReference type="Proteomes" id="UP000681414"/>
    </source>
</evidence>
<comment type="caution">
    <text evidence="1">The sequence shown here is derived from an EMBL/GenBank/DDBJ whole genome shotgun (WGS) entry which is preliminary data.</text>
</comment>
<dbReference type="EMBL" id="JAGYPG010000002">
    <property type="protein sequence ID" value="MBS4195385.1"/>
    <property type="molecule type" value="Genomic_DNA"/>
</dbReference>
<accession>A0A942TCY3</accession>
<sequence>MLDERRRGGCASCPATCPHYIALYGLSGTGGRVGATGLPEDYRYVTLKNSPARASQSKVYAMLDAYVATFERQFDTSADRIKSLYLYSESPGTGKTTSAAALINAWLVEHYLGSLRRNRQPSQQPAYFLDVNEWQTEYNNFNRPKVPDRIAEPAATRYYSAMERAKRAPFAVLDDIGVRSVVSDGFRGDLHAIINHRVTSAMPTIYTSNLPLIYAKEKIETFKPYDLIDVFGEKRLVDRMGDMCATLHFSGESRRGRR</sequence>
<organism evidence="1 2">
    <name type="scientific">Lederbergia citri</name>
    <dbReference type="NCBI Taxonomy" id="2833580"/>
    <lineage>
        <taxon>Bacteria</taxon>
        <taxon>Bacillati</taxon>
        <taxon>Bacillota</taxon>
        <taxon>Bacilli</taxon>
        <taxon>Bacillales</taxon>
        <taxon>Bacillaceae</taxon>
        <taxon>Lederbergia</taxon>
    </lineage>
</organism>
<evidence type="ECO:0000313" key="1">
    <source>
        <dbReference type="EMBL" id="MBS4195385.1"/>
    </source>
</evidence>
<keyword evidence="2" id="KW-1185">Reference proteome</keyword>
<reference evidence="1 2" key="1">
    <citation type="submission" date="2021-05" db="EMBL/GenBank/DDBJ databases">
        <title>Novel Bacillus species.</title>
        <authorList>
            <person name="Liu G."/>
        </authorList>
    </citation>
    <scope>NUCLEOTIDE SEQUENCE [LARGE SCALE GENOMIC DNA]</scope>
    <source>
        <strain evidence="2">FJAT-49780</strain>
    </source>
</reference>